<dbReference type="InterPro" id="IPR013087">
    <property type="entry name" value="Znf_C2H2_type"/>
</dbReference>
<dbReference type="EMBL" id="JANBOI010000353">
    <property type="protein sequence ID" value="KAJ1731229.1"/>
    <property type="molecule type" value="Genomic_DNA"/>
</dbReference>
<dbReference type="Proteomes" id="UP001143981">
    <property type="component" value="Unassembled WGS sequence"/>
</dbReference>
<feature type="domain" description="C2H2-type" evidence="2">
    <location>
        <begin position="133"/>
        <end position="158"/>
    </location>
</feature>
<dbReference type="SMART" id="SM00355">
    <property type="entry name" value="ZnF_C2H2"/>
    <property type="match status" value="3"/>
</dbReference>
<proteinExistence type="predicted"/>
<organism evidence="3 4">
    <name type="scientific">Coemansia biformis</name>
    <dbReference type="NCBI Taxonomy" id="1286918"/>
    <lineage>
        <taxon>Eukaryota</taxon>
        <taxon>Fungi</taxon>
        <taxon>Fungi incertae sedis</taxon>
        <taxon>Zoopagomycota</taxon>
        <taxon>Kickxellomycotina</taxon>
        <taxon>Kickxellomycetes</taxon>
        <taxon>Kickxellales</taxon>
        <taxon>Kickxellaceae</taxon>
        <taxon>Coemansia</taxon>
    </lineage>
</organism>
<dbReference type="InterPro" id="IPR039258">
    <property type="entry name" value="ZNF511"/>
</dbReference>
<feature type="region of interest" description="Disordered" evidence="1">
    <location>
        <begin position="175"/>
        <end position="257"/>
    </location>
</feature>
<protein>
    <recommendedName>
        <fullName evidence="2">C2H2-type domain-containing protein</fullName>
    </recommendedName>
</protein>
<evidence type="ECO:0000256" key="1">
    <source>
        <dbReference type="SAM" id="MobiDB-lite"/>
    </source>
</evidence>
<evidence type="ECO:0000313" key="4">
    <source>
        <dbReference type="Proteomes" id="UP001143981"/>
    </source>
</evidence>
<dbReference type="SUPFAM" id="SSF57667">
    <property type="entry name" value="beta-beta-alpha zinc fingers"/>
    <property type="match status" value="1"/>
</dbReference>
<accession>A0A9W8CYH1</accession>
<keyword evidence="4" id="KW-1185">Reference proteome</keyword>
<dbReference type="InterPro" id="IPR036236">
    <property type="entry name" value="Znf_C2H2_sf"/>
</dbReference>
<dbReference type="OrthoDB" id="18440at2759"/>
<evidence type="ECO:0000313" key="3">
    <source>
        <dbReference type="EMBL" id="KAJ1731229.1"/>
    </source>
</evidence>
<dbReference type="PANTHER" id="PTHR21354">
    <property type="entry name" value="ZINC FINGER PROTEIN 511"/>
    <property type="match status" value="1"/>
</dbReference>
<evidence type="ECO:0000259" key="2">
    <source>
        <dbReference type="SMART" id="SM00355"/>
    </source>
</evidence>
<comment type="caution">
    <text evidence="3">The sequence shown here is derived from an EMBL/GenBank/DDBJ whole genome shotgun (WGS) entry which is preliminary data.</text>
</comment>
<reference evidence="3" key="1">
    <citation type="submission" date="2022-07" db="EMBL/GenBank/DDBJ databases">
        <title>Phylogenomic reconstructions and comparative analyses of Kickxellomycotina fungi.</title>
        <authorList>
            <person name="Reynolds N.K."/>
            <person name="Stajich J.E."/>
            <person name="Barry K."/>
            <person name="Grigoriev I.V."/>
            <person name="Crous P."/>
            <person name="Smith M.E."/>
        </authorList>
    </citation>
    <scope>NUCLEOTIDE SEQUENCE</scope>
    <source>
        <strain evidence="3">BCRC 34381</strain>
    </source>
</reference>
<sequence>MKPLYVPAKRRLAANDPFFTPGNVEAAVHFVCRHVVCTHDPVSREAHVRGIVDSMLDSAATAWVPIVCHDPPCHGSVECPSAHAYEKHYDQVHRHCCRECGAVLPGAHWLDLHIQECHDAFFRARVARGEKPYQCLLRTCARTFSRPHKRRLHMLDKHHFAHSFDWDLVRRGLRPAGGRPTSKSGGGRAGRESEARSARGGGPENQPATASGDAQSTGADQRMDVDQLTSAFKRSLSVGAPRSVSFGRRGGRRQGAA</sequence>
<gene>
    <name evidence="3" type="ORF">LPJ61_002638</name>
</gene>
<feature type="compositionally biased region" description="Polar residues" evidence="1">
    <location>
        <begin position="206"/>
        <end position="219"/>
    </location>
</feature>
<dbReference type="PANTHER" id="PTHR21354:SF0">
    <property type="entry name" value="ZINC FINGER PROTEIN 511"/>
    <property type="match status" value="1"/>
</dbReference>
<feature type="domain" description="C2H2-type" evidence="2">
    <location>
        <begin position="95"/>
        <end position="118"/>
    </location>
</feature>
<name>A0A9W8CYH1_9FUNG</name>
<dbReference type="AlphaFoldDB" id="A0A9W8CYH1"/>
<feature type="domain" description="C2H2-type" evidence="2">
    <location>
        <begin position="66"/>
        <end position="93"/>
    </location>
</feature>